<dbReference type="GeneID" id="30993300"/>
<keyword evidence="3" id="KW-1133">Transmembrane helix</keyword>
<dbReference type="GO" id="GO:0005509">
    <property type="term" value="F:calcium ion binding"/>
    <property type="evidence" value="ECO:0007669"/>
    <property type="project" value="InterPro"/>
</dbReference>
<dbReference type="GO" id="GO:0005783">
    <property type="term" value="C:endoplasmic reticulum"/>
    <property type="evidence" value="ECO:0007669"/>
    <property type="project" value="InterPro"/>
</dbReference>
<evidence type="ECO:0000256" key="1">
    <source>
        <dbReference type="ARBA" id="ARBA00004167"/>
    </source>
</evidence>
<dbReference type="PANTHER" id="PTHR12883">
    <property type="entry name" value="ADIPOCYTE-SPECIFIC PROTEIN 4-RELATED"/>
    <property type="match status" value="1"/>
</dbReference>
<dbReference type="InterPro" id="IPR012879">
    <property type="entry name" value="CCDC47"/>
</dbReference>
<name>A0A1E4RI02_9ASCO</name>
<comment type="subcellular location">
    <subcellularLocation>
        <location evidence="1">Membrane</location>
        <topology evidence="1">Single-pass membrane protein</topology>
    </subcellularLocation>
</comment>
<keyword evidence="7" id="KW-1185">Reference proteome</keyword>
<evidence type="ECO:0000313" key="7">
    <source>
        <dbReference type="Proteomes" id="UP000095085"/>
    </source>
</evidence>
<organism evidence="6 7">
    <name type="scientific">Hyphopichia burtonii NRRL Y-1933</name>
    <dbReference type="NCBI Taxonomy" id="984485"/>
    <lineage>
        <taxon>Eukaryota</taxon>
        <taxon>Fungi</taxon>
        <taxon>Dikarya</taxon>
        <taxon>Ascomycota</taxon>
        <taxon>Saccharomycotina</taxon>
        <taxon>Pichiomycetes</taxon>
        <taxon>Debaryomycetaceae</taxon>
        <taxon>Hyphopichia</taxon>
    </lineage>
</organism>
<dbReference type="AlphaFoldDB" id="A0A1E4RI02"/>
<proteinExistence type="predicted"/>
<dbReference type="Proteomes" id="UP000095085">
    <property type="component" value="Unassembled WGS sequence"/>
</dbReference>
<dbReference type="STRING" id="984485.A0A1E4RI02"/>
<feature type="region of interest" description="Disordered" evidence="5">
    <location>
        <begin position="374"/>
        <end position="394"/>
    </location>
</feature>
<evidence type="ECO:0000256" key="2">
    <source>
        <dbReference type="ARBA" id="ARBA00022692"/>
    </source>
</evidence>
<dbReference type="GO" id="GO:0032469">
    <property type="term" value="P:endoplasmic reticulum calcium ion homeostasis"/>
    <property type="evidence" value="ECO:0007669"/>
    <property type="project" value="InterPro"/>
</dbReference>
<dbReference type="GO" id="GO:0016020">
    <property type="term" value="C:membrane"/>
    <property type="evidence" value="ECO:0007669"/>
    <property type="project" value="UniProtKB-SubCell"/>
</dbReference>
<evidence type="ECO:0000256" key="4">
    <source>
        <dbReference type="ARBA" id="ARBA00023136"/>
    </source>
</evidence>
<dbReference type="RefSeq" id="XP_020075965.1">
    <property type="nucleotide sequence ID" value="XM_020218750.1"/>
</dbReference>
<evidence type="ECO:0000256" key="3">
    <source>
        <dbReference type="ARBA" id="ARBA00022989"/>
    </source>
</evidence>
<dbReference type="PANTHER" id="PTHR12883:SF0">
    <property type="entry name" value="PAT COMPLEX SUBUNIT CCDC47"/>
    <property type="match status" value="1"/>
</dbReference>
<keyword evidence="4" id="KW-0472">Membrane</keyword>
<accession>A0A1E4RI02</accession>
<dbReference type="Pfam" id="PF07946">
    <property type="entry name" value="CCDC47"/>
    <property type="match status" value="1"/>
</dbReference>
<keyword evidence="2" id="KW-0812">Transmembrane</keyword>
<dbReference type="EMBL" id="KV454541">
    <property type="protein sequence ID" value="ODV66898.1"/>
    <property type="molecule type" value="Genomic_DNA"/>
</dbReference>
<gene>
    <name evidence="6" type="ORF">HYPBUDRAFT_110147</name>
</gene>
<dbReference type="OrthoDB" id="10039147at2759"/>
<feature type="compositionally biased region" description="Basic residues" evidence="5">
    <location>
        <begin position="382"/>
        <end position="394"/>
    </location>
</feature>
<reference evidence="7" key="1">
    <citation type="submission" date="2016-05" db="EMBL/GenBank/DDBJ databases">
        <title>Comparative genomics of biotechnologically important yeasts.</title>
        <authorList>
            <consortium name="DOE Joint Genome Institute"/>
            <person name="Riley R."/>
            <person name="Haridas S."/>
            <person name="Wolfe K.H."/>
            <person name="Lopes M.R."/>
            <person name="Hittinger C.T."/>
            <person name="Goker M."/>
            <person name="Salamov A."/>
            <person name="Wisecaver J."/>
            <person name="Long T.M."/>
            <person name="Aerts A.L."/>
            <person name="Barry K."/>
            <person name="Choi C."/>
            <person name="Clum A."/>
            <person name="Coughlan A.Y."/>
            <person name="Deshpande S."/>
            <person name="Douglass A.P."/>
            <person name="Hanson S.J."/>
            <person name="Klenk H.-P."/>
            <person name="Labutti K."/>
            <person name="Lapidus A."/>
            <person name="Lindquist E."/>
            <person name="Lipzen A."/>
            <person name="Meier-Kolthoff J.P."/>
            <person name="Ohm R.A."/>
            <person name="Otillar R.P."/>
            <person name="Pangilinan J."/>
            <person name="Peng Y."/>
            <person name="Rokas A."/>
            <person name="Rosa C.A."/>
            <person name="Scheuner C."/>
            <person name="Sibirny A.A."/>
            <person name="Slot J.C."/>
            <person name="Stielow J.B."/>
            <person name="Sun H."/>
            <person name="Kurtzman C.P."/>
            <person name="Blackwell M."/>
            <person name="Grigoriev I.V."/>
            <person name="Jeffries T.W."/>
        </authorList>
    </citation>
    <scope>NUCLEOTIDE SEQUENCE [LARGE SCALE GENOMIC DNA]</scope>
    <source>
        <strain evidence="7">NRRL Y-1933</strain>
    </source>
</reference>
<evidence type="ECO:0000256" key="5">
    <source>
        <dbReference type="SAM" id="MobiDB-lite"/>
    </source>
</evidence>
<evidence type="ECO:0000313" key="6">
    <source>
        <dbReference type="EMBL" id="ODV66898.1"/>
    </source>
</evidence>
<protein>
    <submittedName>
        <fullName evidence="6">DUF1682-domain-containing protein</fullName>
    </submittedName>
</protein>
<sequence length="394" mass="45070">MFEGLSKLLVGSSTTAAAEKAASTASSVAASATSIVANIPKKYTQYTLEELNELSILQRLQLHDWTLEMLTFGFTIVFVILFKFGDYYNHSIVTKFLKGVDQVFTGNFYQFGTSSNELYIKDSAENYSSYATGRANIDKVNITFKLKPRHNIFVFCLETIMSYFTESVLAPTDRVDIEIFPSGNASYDNFIQAVVSKIGMNDYRKFNYFLSLTKTSDSPLIPESFVVMTEVNEIQEKVITPDLRDSLTLDAANYLRFISFTDQPSDRPESLRDLLPKRRIIISTHLVTGESQLQQLSKVLQSIFDTVDKLSAREITFKNETLRKIVKTREVEVNKIQKLIDAAKEEELAEEKAKLKQQEKDKFRSLSRDEQIKLEKKANEKKQRKLQKKQRVKV</sequence>